<evidence type="ECO:0000256" key="1">
    <source>
        <dbReference type="SAM" id="SignalP"/>
    </source>
</evidence>
<reference evidence="2" key="1">
    <citation type="submission" date="2022-11" db="EMBL/GenBank/DDBJ databases">
        <authorList>
            <person name="Petersen C."/>
        </authorList>
    </citation>
    <scope>NUCLEOTIDE SEQUENCE</scope>
    <source>
        <strain evidence="2">IBT 29864</strain>
    </source>
</reference>
<dbReference type="EMBL" id="JAPZBS010000007">
    <property type="protein sequence ID" value="KAJ5368175.1"/>
    <property type="molecule type" value="Genomic_DNA"/>
</dbReference>
<dbReference type="Proteomes" id="UP001147782">
    <property type="component" value="Unassembled WGS sequence"/>
</dbReference>
<comment type="caution">
    <text evidence="2">The sequence shown here is derived from an EMBL/GenBank/DDBJ whole genome shotgun (WGS) entry which is preliminary data.</text>
</comment>
<keyword evidence="3" id="KW-1185">Reference proteome</keyword>
<evidence type="ECO:0000313" key="3">
    <source>
        <dbReference type="Proteomes" id="UP001147782"/>
    </source>
</evidence>
<keyword evidence="1" id="KW-0732">Signal</keyword>
<evidence type="ECO:0000313" key="2">
    <source>
        <dbReference type="EMBL" id="KAJ5368175.1"/>
    </source>
</evidence>
<reference evidence="2" key="2">
    <citation type="journal article" date="2023" name="IMA Fungus">
        <title>Comparative genomic study of the Penicillium genus elucidates a diverse pangenome and 15 lateral gene transfer events.</title>
        <authorList>
            <person name="Petersen C."/>
            <person name="Sorensen T."/>
            <person name="Nielsen M.R."/>
            <person name="Sondergaard T.E."/>
            <person name="Sorensen J.L."/>
            <person name="Fitzpatrick D.A."/>
            <person name="Frisvad J.C."/>
            <person name="Nielsen K.L."/>
        </authorList>
    </citation>
    <scope>NUCLEOTIDE SEQUENCE</scope>
    <source>
        <strain evidence="2">IBT 29864</strain>
    </source>
</reference>
<name>A0A9W9RYT2_9EURO</name>
<sequence>MVPKTLVILATALTATATNVHNQFGHSGWIQDDQGTDVALNNKGSATVGGGWGFFWVSGSVCSKNSVTYTWPSNYGDVYIRSDGFLYDASDREKVGVNEVGKMYD</sequence>
<gene>
    <name evidence="2" type="ORF">N7496_007935</name>
</gene>
<dbReference type="RefSeq" id="XP_056552917.1">
    <property type="nucleotide sequence ID" value="XM_056700854.1"/>
</dbReference>
<dbReference type="GeneID" id="81440033"/>
<proteinExistence type="predicted"/>
<organism evidence="2 3">
    <name type="scientific">Penicillium cataractarum</name>
    <dbReference type="NCBI Taxonomy" id="2100454"/>
    <lineage>
        <taxon>Eukaryota</taxon>
        <taxon>Fungi</taxon>
        <taxon>Dikarya</taxon>
        <taxon>Ascomycota</taxon>
        <taxon>Pezizomycotina</taxon>
        <taxon>Eurotiomycetes</taxon>
        <taxon>Eurotiomycetidae</taxon>
        <taxon>Eurotiales</taxon>
        <taxon>Aspergillaceae</taxon>
        <taxon>Penicillium</taxon>
    </lineage>
</organism>
<dbReference type="OrthoDB" id="4379324at2759"/>
<dbReference type="AlphaFoldDB" id="A0A9W9RYT2"/>
<feature type="signal peptide" evidence="1">
    <location>
        <begin position="1"/>
        <end position="17"/>
    </location>
</feature>
<accession>A0A9W9RYT2</accession>
<protein>
    <submittedName>
        <fullName evidence="2">Uncharacterized protein</fullName>
    </submittedName>
</protein>
<feature type="chain" id="PRO_5040939978" evidence="1">
    <location>
        <begin position="18"/>
        <end position="105"/>
    </location>
</feature>